<accession>A0A9D4GI33</accession>
<reference evidence="1" key="1">
    <citation type="journal article" date="2019" name="bioRxiv">
        <title>The Genome of the Zebra Mussel, Dreissena polymorpha: A Resource for Invasive Species Research.</title>
        <authorList>
            <person name="McCartney M.A."/>
            <person name="Auch B."/>
            <person name="Kono T."/>
            <person name="Mallez S."/>
            <person name="Zhang Y."/>
            <person name="Obille A."/>
            <person name="Becker A."/>
            <person name="Abrahante J.E."/>
            <person name="Garbe J."/>
            <person name="Badalamenti J.P."/>
            <person name="Herman A."/>
            <person name="Mangelson H."/>
            <person name="Liachko I."/>
            <person name="Sullivan S."/>
            <person name="Sone E.D."/>
            <person name="Koren S."/>
            <person name="Silverstein K.A.T."/>
            <person name="Beckman K.B."/>
            <person name="Gohl D.M."/>
        </authorList>
    </citation>
    <scope>NUCLEOTIDE SEQUENCE</scope>
    <source>
        <strain evidence="1">Duluth1</strain>
        <tissue evidence="1">Whole animal</tissue>
    </source>
</reference>
<dbReference type="Proteomes" id="UP000828390">
    <property type="component" value="Unassembled WGS sequence"/>
</dbReference>
<name>A0A9D4GI33_DREPO</name>
<reference evidence="1" key="2">
    <citation type="submission" date="2020-11" db="EMBL/GenBank/DDBJ databases">
        <authorList>
            <person name="McCartney M.A."/>
            <person name="Auch B."/>
            <person name="Kono T."/>
            <person name="Mallez S."/>
            <person name="Becker A."/>
            <person name="Gohl D.M."/>
            <person name="Silverstein K.A.T."/>
            <person name="Koren S."/>
            <person name="Bechman K.B."/>
            <person name="Herman A."/>
            <person name="Abrahante J.E."/>
            <person name="Garbe J."/>
        </authorList>
    </citation>
    <scope>NUCLEOTIDE SEQUENCE</scope>
    <source>
        <strain evidence="1">Duluth1</strain>
        <tissue evidence="1">Whole animal</tissue>
    </source>
</reference>
<gene>
    <name evidence="1" type="ORF">DPMN_143998</name>
</gene>
<protein>
    <submittedName>
        <fullName evidence="1">Uncharacterized protein</fullName>
    </submittedName>
</protein>
<dbReference type="EMBL" id="JAIWYP010000006">
    <property type="protein sequence ID" value="KAH3815475.1"/>
    <property type="molecule type" value="Genomic_DNA"/>
</dbReference>
<proteinExistence type="predicted"/>
<evidence type="ECO:0000313" key="2">
    <source>
        <dbReference type="Proteomes" id="UP000828390"/>
    </source>
</evidence>
<comment type="caution">
    <text evidence="1">The sequence shown here is derived from an EMBL/GenBank/DDBJ whole genome shotgun (WGS) entry which is preliminary data.</text>
</comment>
<sequence length="126" mass="14285">MYWCGGVSVPTRWFPDDNSRRLTPRIMKLHRYIDHDRQMTPIDFQVTSSRILDAEQRAEFLDVTTCPLGSRILDAEQRAGLIVRLRTSITCLEAKSSVTSCSLPVTAMDRLTGCFLPVYTAAFLQS</sequence>
<dbReference type="AlphaFoldDB" id="A0A9D4GI33"/>
<evidence type="ECO:0000313" key="1">
    <source>
        <dbReference type="EMBL" id="KAH3815475.1"/>
    </source>
</evidence>
<organism evidence="1 2">
    <name type="scientific">Dreissena polymorpha</name>
    <name type="common">Zebra mussel</name>
    <name type="synonym">Mytilus polymorpha</name>
    <dbReference type="NCBI Taxonomy" id="45954"/>
    <lineage>
        <taxon>Eukaryota</taxon>
        <taxon>Metazoa</taxon>
        <taxon>Spiralia</taxon>
        <taxon>Lophotrochozoa</taxon>
        <taxon>Mollusca</taxon>
        <taxon>Bivalvia</taxon>
        <taxon>Autobranchia</taxon>
        <taxon>Heteroconchia</taxon>
        <taxon>Euheterodonta</taxon>
        <taxon>Imparidentia</taxon>
        <taxon>Neoheterodontei</taxon>
        <taxon>Myida</taxon>
        <taxon>Dreissenoidea</taxon>
        <taxon>Dreissenidae</taxon>
        <taxon>Dreissena</taxon>
    </lineage>
</organism>
<keyword evidence="2" id="KW-1185">Reference proteome</keyword>